<comment type="caution">
    <text evidence="1">The sequence shown here is derived from an EMBL/GenBank/DDBJ whole genome shotgun (WGS) entry which is preliminary data.</text>
</comment>
<sequence>MNDYPAFTRLNDHIRAFCRKPHTPGAPNLRFGHLTLPPGSVPRWLIAPKLLDAIDRLQGDLCVFFVVSPHEQHLVTVNPLEDEPLLSPYTATITTYDDFLAILRWNRAADGHGPNKWREDAQPEA</sequence>
<accession>A0A8H4L768</accession>
<protein>
    <submittedName>
        <fullName evidence="1">Uncharacterized protein</fullName>
    </submittedName>
</protein>
<dbReference type="AlphaFoldDB" id="A0A8H4L768"/>
<evidence type="ECO:0000313" key="1">
    <source>
        <dbReference type="EMBL" id="KAF4462529.1"/>
    </source>
</evidence>
<reference evidence="1 2" key="1">
    <citation type="submission" date="2020-01" db="EMBL/GenBank/DDBJ databases">
        <title>Identification and distribution of gene clusters putatively required for synthesis of sphingolipid metabolism inhibitors in phylogenetically diverse species of the filamentous fungus Fusarium.</title>
        <authorList>
            <person name="Kim H.-S."/>
            <person name="Busman M."/>
            <person name="Brown D.W."/>
            <person name="Divon H."/>
            <person name="Uhlig S."/>
            <person name="Proctor R.H."/>
        </authorList>
    </citation>
    <scope>NUCLEOTIDE SEQUENCE [LARGE SCALE GENOMIC DNA]</scope>
    <source>
        <strain evidence="1 2">NRRL 20459</strain>
    </source>
</reference>
<evidence type="ECO:0000313" key="2">
    <source>
        <dbReference type="Proteomes" id="UP000554235"/>
    </source>
</evidence>
<name>A0A8H4L768_9HYPO</name>
<dbReference type="OrthoDB" id="5035669at2759"/>
<proteinExistence type="predicted"/>
<organism evidence="1 2">
    <name type="scientific">Fusarium albosuccineum</name>
    <dbReference type="NCBI Taxonomy" id="1237068"/>
    <lineage>
        <taxon>Eukaryota</taxon>
        <taxon>Fungi</taxon>
        <taxon>Dikarya</taxon>
        <taxon>Ascomycota</taxon>
        <taxon>Pezizomycotina</taxon>
        <taxon>Sordariomycetes</taxon>
        <taxon>Hypocreomycetidae</taxon>
        <taxon>Hypocreales</taxon>
        <taxon>Nectriaceae</taxon>
        <taxon>Fusarium</taxon>
        <taxon>Fusarium decemcellulare species complex</taxon>
    </lineage>
</organism>
<gene>
    <name evidence="1" type="ORF">FALBO_10672</name>
</gene>
<dbReference type="Proteomes" id="UP000554235">
    <property type="component" value="Unassembled WGS sequence"/>
</dbReference>
<keyword evidence="2" id="KW-1185">Reference proteome</keyword>
<dbReference type="EMBL" id="JAADYS010001520">
    <property type="protein sequence ID" value="KAF4462529.1"/>
    <property type="molecule type" value="Genomic_DNA"/>
</dbReference>